<sequence length="419" mass="46414">MQQQFQRVLDELKLDDAPAGGALVIYHQGKEVVNVATGNALPDLAWSAKTLSVNFSIGKGVMATLIAILVSQGMLDYEAPISRYWPEFADNGKANIRLKQVLSHSAGLFDITSITTDANLLLDWEQMIQRVAAMPVSIPKGQDEQHYASAYSALVSGWVLGALVERVTGLGLNDALNRYLAEPLDVAGELYYGVDEALLPMIAKPERYFYQSPDKSTPRRKPVLKPDSEKTLHTLGHLPVSGMWQRALGEQAISTSAINRLYFDTSRMNLANYKNALMPNAKDGLEYHRDDVLMAKIPAANGVSTANALARIYAMHAADGIHDGQVLIVPEVIAQMRQIQTEGYDAVMPADMRWRMGFHRVFSLQDTQIAYGHMGYNGSVAFCDPKRQLAFVFIHNFDTTMLNDVRQFALSEMALDIFS</sequence>
<evidence type="ECO:0000313" key="2">
    <source>
        <dbReference type="EMBL" id="OOS26056.1"/>
    </source>
</evidence>
<comment type="caution">
    <text evidence="2">The sequence shown here is derived from an EMBL/GenBank/DDBJ whole genome shotgun (WGS) entry which is preliminary data.</text>
</comment>
<dbReference type="PANTHER" id="PTHR43319">
    <property type="entry name" value="BETA-LACTAMASE-RELATED"/>
    <property type="match status" value="1"/>
</dbReference>
<dbReference type="STRING" id="573983.B0681_03785"/>
<accession>A0A1T0CUP1</accession>
<evidence type="ECO:0000259" key="1">
    <source>
        <dbReference type="Pfam" id="PF00144"/>
    </source>
</evidence>
<keyword evidence="2" id="KW-0378">Hydrolase</keyword>
<dbReference type="AlphaFoldDB" id="A0A1T0CUP1"/>
<dbReference type="GO" id="GO:0016787">
    <property type="term" value="F:hydrolase activity"/>
    <property type="evidence" value="ECO:0007669"/>
    <property type="project" value="UniProtKB-KW"/>
</dbReference>
<name>A0A1T0CUP1_9GAMM</name>
<dbReference type="SUPFAM" id="SSF56601">
    <property type="entry name" value="beta-lactamase/transpeptidase-like"/>
    <property type="match status" value="1"/>
</dbReference>
<dbReference type="EMBL" id="MUYV01000003">
    <property type="protein sequence ID" value="OOS26056.1"/>
    <property type="molecule type" value="Genomic_DNA"/>
</dbReference>
<dbReference type="RefSeq" id="WP_078317424.1">
    <property type="nucleotide sequence ID" value="NZ_MUYV01000003.1"/>
</dbReference>
<dbReference type="Proteomes" id="UP000190683">
    <property type="component" value="Unassembled WGS sequence"/>
</dbReference>
<keyword evidence="3" id="KW-1185">Reference proteome</keyword>
<proteinExistence type="predicted"/>
<dbReference type="InterPro" id="IPR012338">
    <property type="entry name" value="Beta-lactam/transpept-like"/>
</dbReference>
<gene>
    <name evidence="2" type="ORF">B0681_03785</name>
</gene>
<organism evidence="2 3">
    <name type="scientific">Moraxella porci DSM 25326</name>
    <dbReference type="NCBI Taxonomy" id="573983"/>
    <lineage>
        <taxon>Bacteria</taxon>
        <taxon>Pseudomonadati</taxon>
        <taxon>Pseudomonadota</taxon>
        <taxon>Gammaproteobacteria</taxon>
        <taxon>Moraxellales</taxon>
        <taxon>Moraxellaceae</taxon>
        <taxon>Moraxella</taxon>
    </lineage>
</organism>
<feature type="domain" description="Beta-lactamase-related" evidence="1">
    <location>
        <begin position="18"/>
        <end position="400"/>
    </location>
</feature>
<dbReference type="InterPro" id="IPR052907">
    <property type="entry name" value="Beta-lactamase/esterase"/>
</dbReference>
<dbReference type="Gene3D" id="3.40.710.10">
    <property type="entry name" value="DD-peptidase/beta-lactamase superfamily"/>
    <property type="match status" value="1"/>
</dbReference>
<dbReference type="PANTHER" id="PTHR43319:SF3">
    <property type="entry name" value="BETA-LACTAMASE-RELATED DOMAIN-CONTAINING PROTEIN"/>
    <property type="match status" value="1"/>
</dbReference>
<dbReference type="InterPro" id="IPR001466">
    <property type="entry name" value="Beta-lactam-related"/>
</dbReference>
<dbReference type="Pfam" id="PF00144">
    <property type="entry name" value="Beta-lactamase"/>
    <property type="match status" value="1"/>
</dbReference>
<protein>
    <submittedName>
        <fullName evidence="2">EstA family serine hydrolase</fullName>
    </submittedName>
</protein>
<evidence type="ECO:0000313" key="3">
    <source>
        <dbReference type="Proteomes" id="UP000190683"/>
    </source>
</evidence>
<reference evidence="2 3" key="1">
    <citation type="submission" date="2017-02" db="EMBL/GenBank/DDBJ databases">
        <title>Draft genome sequence of Moraxella porci CCUG 54912T type strain.</title>
        <authorList>
            <person name="Salva-Serra F."/>
            <person name="Engstrom-Jakobsson H."/>
            <person name="Thorell K."/>
            <person name="Jaen-Luchoro D."/>
            <person name="Gonzales-Siles L."/>
            <person name="Karlsson R."/>
            <person name="Yazdan S."/>
            <person name="Boulund F."/>
            <person name="Johnning A."/>
            <person name="Engstrand L."/>
            <person name="Kristiansson E."/>
            <person name="Moore E."/>
        </authorList>
    </citation>
    <scope>NUCLEOTIDE SEQUENCE [LARGE SCALE GENOMIC DNA]</scope>
    <source>
        <strain evidence="2 3">CCUG 54912</strain>
    </source>
</reference>